<dbReference type="EMBL" id="JBHUEK010000022">
    <property type="protein sequence ID" value="MFD1779814.1"/>
    <property type="molecule type" value="Genomic_DNA"/>
</dbReference>
<dbReference type="InterPro" id="IPR005467">
    <property type="entry name" value="His_kinase_dom"/>
</dbReference>
<keyword evidence="11 13" id="KW-1133">Transmembrane helix</keyword>
<evidence type="ECO:0000256" key="11">
    <source>
        <dbReference type="ARBA" id="ARBA00022989"/>
    </source>
</evidence>
<dbReference type="PANTHER" id="PTHR43547">
    <property type="entry name" value="TWO-COMPONENT HISTIDINE KINASE"/>
    <property type="match status" value="1"/>
</dbReference>
<evidence type="ECO:0000259" key="14">
    <source>
        <dbReference type="PROSITE" id="PS50109"/>
    </source>
</evidence>
<evidence type="ECO:0000256" key="4">
    <source>
        <dbReference type="ARBA" id="ARBA00022475"/>
    </source>
</evidence>
<keyword evidence="9" id="KW-0418">Kinase</keyword>
<dbReference type="PANTHER" id="PTHR43547:SF3">
    <property type="entry name" value="SENSOR PROTEIN CITS"/>
    <property type="match status" value="1"/>
</dbReference>
<dbReference type="SUPFAM" id="SSF55890">
    <property type="entry name" value="Sporulation response regulatory protein Spo0B"/>
    <property type="match status" value="1"/>
</dbReference>
<evidence type="ECO:0000256" key="10">
    <source>
        <dbReference type="ARBA" id="ARBA00022840"/>
    </source>
</evidence>
<keyword evidence="7 13" id="KW-0812">Transmembrane</keyword>
<evidence type="ECO:0000256" key="8">
    <source>
        <dbReference type="ARBA" id="ARBA00022741"/>
    </source>
</evidence>
<dbReference type="NCBIfam" id="TIGR00229">
    <property type="entry name" value="sensory_box"/>
    <property type="match status" value="1"/>
</dbReference>
<dbReference type="InterPro" id="IPR029151">
    <property type="entry name" value="Sensor-like_sf"/>
</dbReference>
<feature type="transmembrane region" description="Helical" evidence="13">
    <location>
        <begin position="177"/>
        <end position="196"/>
    </location>
</feature>
<evidence type="ECO:0000256" key="7">
    <source>
        <dbReference type="ARBA" id="ARBA00022692"/>
    </source>
</evidence>
<comment type="catalytic activity">
    <reaction evidence="1">
        <text>ATP + protein L-histidine = ADP + protein N-phospho-L-histidine.</text>
        <dbReference type="EC" id="2.7.13.3"/>
    </reaction>
</comment>
<sequence>MLKLFNITLQTKIITLILTLIVFVTSVLTGMFIYYEAKETNEEMQKLSLQASRTLSLIPALKDGSHEDLQSGSMEAITQQISNQVGANFIFIEYKDGLNFSYPDVSINHSAFDDENYKAIVFGSFYTVETDNELGNILWGKAPIISGESGQQIIGVVSVGFLKNEIKQNINKKLLKTLFVAIIVLIVGLFGGVLLARSIRNDIMGLEPHEIASLYRERNAILKSVKEGIIAIDNKGHITLLNKSAKQMLGISNDSINKPIAELLPSTRMLRVLDTNMVETDDEMIINNRVLIVNRMPIIENGKTVGVVSSFRDKTEIKKMVDTLTEIKNYSEDLRAQTHEFTNKLYVLSGLLQLKQYEQAIAMIQEETNQLNFQNDILFNQIKDPKLQAIILGKVGKASEKKISLIIDENSYLSKLPNHISITDCIIIIGNLIDNAIDEVMQDEGEVTFFVTDIGNDIVFEVSDNGNGIPTEKMSLLFEKGVSSKGEENRGFGLWNVKTVVDKLNGSIEISNGKNGGAIFTVFLPIKSQIDKEED</sequence>
<reference evidence="17" key="1">
    <citation type="journal article" date="2019" name="Int. J. Syst. Evol. Microbiol.">
        <title>The Global Catalogue of Microorganisms (GCM) 10K type strain sequencing project: providing services to taxonomists for standard genome sequencing and annotation.</title>
        <authorList>
            <consortium name="The Broad Institute Genomics Platform"/>
            <consortium name="The Broad Institute Genome Sequencing Center for Infectious Disease"/>
            <person name="Wu L."/>
            <person name="Ma J."/>
        </authorList>
    </citation>
    <scope>NUCLEOTIDE SEQUENCE [LARGE SCALE GENOMIC DNA]</scope>
    <source>
        <strain evidence="17">CCUG 15531</strain>
    </source>
</reference>
<dbReference type="Pfam" id="PF14689">
    <property type="entry name" value="SPOB_a"/>
    <property type="match status" value="1"/>
</dbReference>
<dbReference type="InterPro" id="IPR004358">
    <property type="entry name" value="Sig_transdc_His_kin-like_C"/>
</dbReference>
<evidence type="ECO:0000313" key="16">
    <source>
        <dbReference type="EMBL" id="MFD1779814.1"/>
    </source>
</evidence>
<dbReference type="InterPro" id="IPR016120">
    <property type="entry name" value="Sig_transdc_His_kin_SpoOB"/>
</dbReference>
<keyword evidence="4" id="KW-1003">Cell membrane</keyword>
<dbReference type="EC" id="2.7.13.3" evidence="3"/>
<accession>A0ABW4MRT7</accession>
<keyword evidence="10 16" id="KW-0067">ATP-binding</keyword>
<dbReference type="Gene3D" id="1.10.287.130">
    <property type="match status" value="1"/>
</dbReference>
<keyword evidence="8" id="KW-0547">Nucleotide-binding</keyword>
<proteinExistence type="predicted"/>
<gene>
    <name evidence="16" type="ORF">ACFSFW_14200</name>
</gene>
<dbReference type="SUPFAM" id="SSF55874">
    <property type="entry name" value="ATPase domain of HSP90 chaperone/DNA topoisomerase II/histidine kinase"/>
    <property type="match status" value="1"/>
</dbReference>
<feature type="transmembrane region" description="Helical" evidence="13">
    <location>
        <begin position="13"/>
        <end position="35"/>
    </location>
</feature>
<keyword evidence="6" id="KW-0808">Transferase</keyword>
<comment type="caution">
    <text evidence="16">The sequence shown here is derived from an EMBL/GenBank/DDBJ whole genome shotgun (WGS) entry which is preliminary data.</text>
</comment>
<dbReference type="Gene3D" id="3.30.450.20">
    <property type="entry name" value="PAS domain"/>
    <property type="match status" value="2"/>
</dbReference>
<evidence type="ECO:0000256" key="2">
    <source>
        <dbReference type="ARBA" id="ARBA00004651"/>
    </source>
</evidence>
<dbReference type="InterPro" id="IPR035965">
    <property type="entry name" value="PAS-like_dom_sf"/>
</dbReference>
<dbReference type="SMART" id="SM00387">
    <property type="entry name" value="HATPase_c"/>
    <property type="match status" value="1"/>
</dbReference>
<evidence type="ECO:0000256" key="5">
    <source>
        <dbReference type="ARBA" id="ARBA00022553"/>
    </source>
</evidence>
<evidence type="ECO:0000256" key="6">
    <source>
        <dbReference type="ARBA" id="ARBA00022679"/>
    </source>
</evidence>
<dbReference type="InterPro" id="IPR013767">
    <property type="entry name" value="PAS_fold"/>
</dbReference>
<dbReference type="RefSeq" id="WP_388039197.1">
    <property type="nucleotide sequence ID" value="NZ_JBHUEK010000022.1"/>
</dbReference>
<dbReference type="SUPFAM" id="SSF103190">
    <property type="entry name" value="Sensory domain-like"/>
    <property type="match status" value="1"/>
</dbReference>
<dbReference type="Proteomes" id="UP001597227">
    <property type="component" value="Unassembled WGS sequence"/>
</dbReference>
<evidence type="ECO:0000256" key="3">
    <source>
        <dbReference type="ARBA" id="ARBA00012438"/>
    </source>
</evidence>
<dbReference type="SMART" id="SM00091">
    <property type="entry name" value="PAS"/>
    <property type="match status" value="1"/>
</dbReference>
<name>A0ABW4MRT7_9BACI</name>
<keyword evidence="17" id="KW-1185">Reference proteome</keyword>
<dbReference type="InterPro" id="IPR039506">
    <property type="entry name" value="SPOB_a"/>
</dbReference>
<evidence type="ECO:0000259" key="15">
    <source>
        <dbReference type="PROSITE" id="PS50112"/>
    </source>
</evidence>
<dbReference type="SUPFAM" id="SSF55785">
    <property type="entry name" value="PYP-like sensor domain (PAS domain)"/>
    <property type="match status" value="1"/>
</dbReference>
<dbReference type="PROSITE" id="PS50109">
    <property type="entry name" value="HIS_KIN"/>
    <property type="match status" value="1"/>
</dbReference>
<dbReference type="InterPro" id="IPR000014">
    <property type="entry name" value="PAS"/>
</dbReference>
<dbReference type="InterPro" id="IPR003594">
    <property type="entry name" value="HATPase_dom"/>
</dbReference>
<dbReference type="Gene3D" id="3.30.565.10">
    <property type="entry name" value="Histidine kinase-like ATPase, C-terminal domain"/>
    <property type="match status" value="1"/>
</dbReference>
<feature type="domain" description="Histidine kinase" evidence="14">
    <location>
        <begin position="428"/>
        <end position="528"/>
    </location>
</feature>
<organism evidence="16 17">
    <name type="scientific">Fredinandcohnia salidurans</name>
    <dbReference type="NCBI Taxonomy" id="2595041"/>
    <lineage>
        <taxon>Bacteria</taxon>
        <taxon>Bacillati</taxon>
        <taxon>Bacillota</taxon>
        <taxon>Bacilli</taxon>
        <taxon>Bacillales</taxon>
        <taxon>Bacillaceae</taxon>
        <taxon>Fredinandcohnia</taxon>
    </lineage>
</organism>
<dbReference type="PRINTS" id="PR00344">
    <property type="entry name" value="BCTRLSENSOR"/>
</dbReference>
<comment type="subcellular location">
    <subcellularLocation>
        <location evidence="2">Cell membrane</location>
        <topology evidence="2">Multi-pass membrane protein</topology>
    </subcellularLocation>
</comment>
<keyword evidence="13" id="KW-0472">Membrane</keyword>
<dbReference type="CDD" id="cd00130">
    <property type="entry name" value="PAS"/>
    <property type="match status" value="1"/>
</dbReference>
<keyword evidence="5" id="KW-0597">Phosphoprotein</keyword>
<dbReference type="GO" id="GO:0005524">
    <property type="term" value="F:ATP binding"/>
    <property type="evidence" value="ECO:0007669"/>
    <property type="project" value="UniProtKB-KW"/>
</dbReference>
<protein>
    <recommendedName>
        <fullName evidence="3">histidine kinase</fullName>
        <ecNumber evidence="3">2.7.13.3</ecNumber>
    </recommendedName>
</protein>
<dbReference type="PROSITE" id="PS50112">
    <property type="entry name" value="PAS"/>
    <property type="match status" value="1"/>
</dbReference>
<keyword evidence="12" id="KW-0902">Two-component regulatory system</keyword>
<dbReference type="InterPro" id="IPR036890">
    <property type="entry name" value="HATPase_C_sf"/>
</dbReference>
<evidence type="ECO:0000256" key="13">
    <source>
        <dbReference type="SAM" id="Phobius"/>
    </source>
</evidence>
<evidence type="ECO:0000256" key="9">
    <source>
        <dbReference type="ARBA" id="ARBA00022777"/>
    </source>
</evidence>
<dbReference type="Pfam" id="PF00989">
    <property type="entry name" value="PAS"/>
    <property type="match status" value="1"/>
</dbReference>
<evidence type="ECO:0000256" key="1">
    <source>
        <dbReference type="ARBA" id="ARBA00000085"/>
    </source>
</evidence>
<evidence type="ECO:0000313" key="17">
    <source>
        <dbReference type="Proteomes" id="UP001597227"/>
    </source>
</evidence>
<dbReference type="Pfam" id="PF02518">
    <property type="entry name" value="HATPase_c"/>
    <property type="match status" value="1"/>
</dbReference>
<feature type="domain" description="PAS" evidence="15">
    <location>
        <begin position="214"/>
        <end position="256"/>
    </location>
</feature>
<evidence type="ECO:0000256" key="12">
    <source>
        <dbReference type="ARBA" id="ARBA00023012"/>
    </source>
</evidence>